<name>A0ACB7X0M6_9ERIC</name>
<accession>A0ACB7X0M6</accession>
<evidence type="ECO:0000313" key="2">
    <source>
        <dbReference type="Proteomes" id="UP000828048"/>
    </source>
</evidence>
<proteinExistence type="predicted"/>
<reference evidence="1 2" key="1">
    <citation type="journal article" date="2021" name="Hortic Res">
        <title>High-quality reference genome and annotation aids understanding of berry development for evergreen blueberry (Vaccinium darrowii).</title>
        <authorList>
            <person name="Yu J."/>
            <person name="Hulse-Kemp A.M."/>
            <person name="Babiker E."/>
            <person name="Staton M."/>
        </authorList>
    </citation>
    <scope>NUCLEOTIDE SEQUENCE [LARGE SCALE GENOMIC DNA]</scope>
    <source>
        <strain evidence="2">cv. NJ 8807/NJ 8810</strain>
        <tissue evidence="1">Young leaf</tissue>
    </source>
</reference>
<gene>
    <name evidence="1" type="ORF">Vadar_013947</name>
</gene>
<keyword evidence="2" id="KW-1185">Reference proteome</keyword>
<dbReference type="Proteomes" id="UP000828048">
    <property type="component" value="Chromosome 2"/>
</dbReference>
<protein>
    <submittedName>
        <fullName evidence="1">Uncharacterized protein</fullName>
    </submittedName>
</protein>
<evidence type="ECO:0000313" key="1">
    <source>
        <dbReference type="EMBL" id="KAH7834228.1"/>
    </source>
</evidence>
<dbReference type="EMBL" id="CM037152">
    <property type="protein sequence ID" value="KAH7834228.1"/>
    <property type="molecule type" value="Genomic_DNA"/>
</dbReference>
<organism evidence="1 2">
    <name type="scientific">Vaccinium darrowii</name>
    <dbReference type="NCBI Taxonomy" id="229202"/>
    <lineage>
        <taxon>Eukaryota</taxon>
        <taxon>Viridiplantae</taxon>
        <taxon>Streptophyta</taxon>
        <taxon>Embryophyta</taxon>
        <taxon>Tracheophyta</taxon>
        <taxon>Spermatophyta</taxon>
        <taxon>Magnoliopsida</taxon>
        <taxon>eudicotyledons</taxon>
        <taxon>Gunneridae</taxon>
        <taxon>Pentapetalae</taxon>
        <taxon>asterids</taxon>
        <taxon>Ericales</taxon>
        <taxon>Ericaceae</taxon>
        <taxon>Vaccinioideae</taxon>
        <taxon>Vaccinieae</taxon>
        <taxon>Vaccinium</taxon>
    </lineage>
</organism>
<sequence length="417" mass="47694">MVDLRCMLYVHVGGKIVKGNQIEYVKGVKAECKVDPDSFSYYDLLETIKDTGYYGQKDSLSLSYTKPMCDMDTGLVQLTSHDEMLHMFAEFSGNKYMVIDVYVHCPNLVESDEEDDIGRDTTVVDQGCLTEVGVDLEVRNGDELGGVDEDDGGVVGDEDQAVQSMDEDKESFDEEHEENTALVGFGKNNLGGGDEQGAGDSDNDDNCLVEDSDDDGKSNFPEFKETLMNKPQLVEGMKFPNVMVFRKLLREYHIKEGYTFKFVKNESKRVTVVCARNCGFRLHASPMYEERSFQIKKINQQHECTRVYTNNNATSSWLSQKYLTKLSDAPETKVKSMKKIVRKEWLLNVSHHKVHRAKRKALELIQGDHTEQYLWLWDYCEMLRRQNPGSVAKLKVDRPWEEHGPIFRGCSYVMMHV</sequence>
<comment type="caution">
    <text evidence="1">The sequence shown here is derived from an EMBL/GenBank/DDBJ whole genome shotgun (WGS) entry which is preliminary data.</text>
</comment>